<proteinExistence type="predicted"/>
<dbReference type="SMART" id="SM00886">
    <property type="entry name" value="Dabb"/>
    <property type="match status" value="1"/>
</dbReference>
<dbReference type="InterPro" id="IPR044662">
    <property type="entry name" value="HS1/DABB1-like"/>
</dbReference>
<gene>
    <name evidence="3" type="ORF">EPA93_31150</name>
</gene>
<dbReference type="OrthoDB" id="9808130at2"/>
<evidence type="ECO:0000313" key="4">
    <source>
        <dbReference type="Proteomes" id="UP000290365"/>
    </source>
</evidence>
<dbReference type="PANTHER" id="PTHR33178:SF10">
    <property type="entry name" value="STRESS-RESPONSE A_B BARREL DOMAIN-CONTAINING PROTEIN"/>
    <property type="match status" value="1"/>
</dbReference>
<name>A0A4P6JWV4_KTERU</name>
<dbReference type="Proteomes" id="UP000290365">
    <property type="component" value="Chromosome"/>
</dbReference>
<comment type="subunit">
    <text evidence="1">Homodimer.</text>
</comment>
<evidence type="ECO:0000256" key="1">
    <source>
        <dbReference type="ARBA" id="ARBA00011738"/>
    </source>
</evidence>
<keyword evidence="4" id="KW-1185">Reference proteome</keyword>
<dbReference type="Gene3D" id="3.30.70.100">
    <property type="match status" value="1"/>
</dbReference>
<protein>
    <submittedName>
        <fullName evidence="3">Dabb family protein</fullName>
    </submittedName>
</protein>
<sequence length="97" mass="10975">MIYHILLAQPKPETTPEEMEAIFAQFKALKGKIPGLLDVQAGPNKHTVNQGYTYGFVMTFVDEEHLKAYSPHPAHRAISPELRRLSSTLLNFDIPQE</sequence>
<evidence type="ECO:0000313" key="3">
    <source>
        <dbReference type="EMBL" id="QBD80197.1"/>
    </source>
</evidence>
<dbReference type="EMBL" id="CP035758">
    <property type="protein sequence ID" value="QBD80197.1"/>
    <property type="molecule type" value="Genomic_DNA"/>
</dbReference>
<dbReference type="InterPro" id="IPR011008">
    <property type="entry name" value="Dimeric_a/b-barrel"/>
</dbReference>
<dbReference type="AlphaFoldDB" id="A0A4P6JWV4"/>
<dbReference type="PANTHER" id="PTHR33178">
    <property type="match status" value="1"/>
</dbReference>
<dbReference type="RefSeq" id="WP_129891263.1">
    <property type="nucleotide sequence ID" value="NZ_CP035758.1"/>
</dbReference>
<dbReference type="SUPFAM" id="SSF54909">
    <property type="entry name" value="Dimeric alpha+beta barrel"/>
    <property type="match status" value="1"/>
</dbReference>
<accession>A0A4P6JWV4</accession>
<dbReference type="Pfam" id="PF07876">
    <property type="entry name" value="Dabb"/>
    <property type="match status" value="1"/>
</dbReference>
<dbReference type="InterPro" id="IPR013097">
    <property type="entry name" value="Dabb"/>
</dbReference>
<dbReference type="PROSITE" id="PS51502">
    <property type="entry name" value="S_R_A_B_BARREL"/>
    <property type="match status" value="1"/>
</dbReference>
<feature type="domain" description="Stress-response A/B barrel" evidence="2">
    <location>
        <begin position="2"/>
        <end position="94"/>
    </location>
</feature>
<organism evidence="3 4">
    <name type="scientific">Ktedonosporobacter rubrisoli</name>
    <dbReference type="NCBI Taxonomy" id="2509675"/>
    <lineage>
        <taxon>Bacteria</taxon>
        <taxon>Bacillati</taxon>
        <taxon>Chloroflexota</taxon>
        <taxon>Ktedonobacteria</taxon>
        <taxon>Ktedonobacterales</taxon>
        <taxon>Ktedonosporobacteraceae</taxon>
        <taxon>Ktedonosporobacter</taxon>
    </lineage>
</organism>
<reference evidence="3 4" key="1">
    <citation type="submission" date="2019-01" db="EMBL/GenBank/DDBJ databases">
        <title>Ktedonosporobacter rubrisoli SCAWS-G2.</title>
        <authorList>
            <person name="Huang Y."/>
            <person name="Yan B."/>
        </authorList>
    </citation>
    <scope>NUCLEOTIDE SEQUENCE [LARGE SCALE GENOMIC DNA]</scope>
    <source>
        <strain evidence="3 4">SCAWS-G2</strain>
    </source>
</reference>
<evidence type="ECO:0000259" key="2">
    <source>
        <dbReference type="PROSITE" id="PS51502"/>
    </source>
</evidence>
<dbReference type="KEGG" id="kbs:EPA93_31150"/>